<dbReference type="InterPro" id="IPR008136">
    <property type="entry name" value="CinA_C"/>
</dbReference>
<sequence length="163" mass="17105">MSCVANPLTHMIARMLLMRGKSLSTAESFTAGGIAAELCAVPGASTWFKGAIVAYSEIVKESLLGVSENLIAMHGVVSRQVAEAMARGVIRQLGTDYAIATTGAAGPTAPDKDTPVGTAWIAIASHTNVCAVELHLRGTRRNITTTATQEALKACYSMLRNNN</sequence>
<comment type="caution">
    <text evidence="2">The sequence shown here is derived from an EMBL/GenBank/DDBJ whole genome shotgun (WGS) entry which is preliminary data.</text>
</comment>
<feature type="domain" description="CinA C-terminal" evidence="1">
    <location>
        <begin position="7"/>
        <end position="157"/>
    </location>
</feature>
<dbReference type="SUPFAM" id="SSF142433">
    <property type="entry name" value="CinA-like"/>
    <property type="match status" value="1"/>
</dbReference>
<evidence type="ECO:0000313" key="3">
    <source>
        <dbReference type="Proteomes" id="UP001628220"/>
    </source>
</evidence>
<proteinExistence type="predicted"/>
<gene>
    <name evidence="2" type="ORF">Tsumi_05930</name>
</gene>
<keyword evidence="3" id="KW-1185">Reference proteome</keyword>
<dbReference type="NCBIfam" id="TIGR00199">
    <property type="entry name" value="PncC_domain"/>
    <property type="match status" value="1"/>
</dbReference>
<evidence type="ECO:0000313" key="2">
    <source>
        <dbReference type="EMBL" id="GAB1251489.1"/>
    </source>
</evidence>
<accession>A0ABQ0E1E9</accession>
<evidence type="ECO:0000259" key="1">
    <source>
        <dbReference type="Pfam" id="PF02464"/>
    </source>
</evidence>
<dbReference type="Pfam" id="PF02464">
    <property type="entry name" value="CinA"/>
    <property type="match status" value="1"/>
</dbReference>
<reference evidence="2 3" key="1">
    <citation type="journal article" date="2025" name="Int. J. Syst. Evol. Microbiol.">
        <title>Desulfovibrio falkowii sp. nov., Porphyromonas miyakawae sp. nov., Mediterraneibacter flintii sp. nov. and Owariibacterium komagatae gen. nov., sp. nov., isolated from human faeces.</title>
        <authorList>
            <person name="Hamaguchi T."/>
            <person name="Ohara M."/>
            <person name="Hisatomi A."/>
            <person name="Sekiguchi K."/>
            <person name="Takeda J.I."/>
            <person name="Ueyama J."/>
            <person name="Ito M."/>
            <person name="Nishiwaki H."/>
            <person name="Ogi T."/>
            <person name="Hirayama M."/>
            <person name="Ohkuma M."/>
            <person name="Sakamoto M."/>
            <person name="Ohno K."/>
        </authorList>
    </citation>
    <scope>NUCLEOTIDE SEQUENCE [LARGE SCALE GENOMIC DNA]</scope>
    <source>
        <strain evidence="2 3">13CB11C</strain>
    </source>
</reference>
<dbReference type="Proteomes" id="UP001628220">
    <property type="component" value="Unassembled WGS sequence"/>
</dbReference>
<dbReference type="EMBL" id="BAAFSF010000001">
    <property type="protein sequence ID" value="GAB1251489.1"/>
    <property type="molecule type" value="Genomic_DNA"/>
</dbReference>
<dbReference type="InterPro" id="IPR036653">
    <property type="entry name" value="CinA-like_C"/>
</dbReference>
<name>A0ABQ0E1E9_9PORP</name>
<dbReference type="Gene3D" id="3.90.950.20">
    <property type="entry name" value="CinA-like"/>
    <property type="match status" value="1"/>
</dbReference>
<protein>
    <submittedName>
        <fullName evidence="2">CinA family protein</fullName>
    </submittedName>
</protein>
<organism evidence="2 3">
    <name type="scientific">Porphyromonas miyakawae</name>
    <dbReference type="NCBI Taxonomy" id="3137470"/>
    <lineage>
        <taxon>Bacteria</taxon>
        <taxon>Pseudomonadati</taxon>
        <taxon>Bacteroidota</taxon>
        <taxon>Bacteroidia</taxon>
        <taxon>Bacteroidales</taxon>
        <taxon>Porphyromonadaceae</taxon>
        <taxon>Porphyromonas</taxon>
    </lineage>
</organism>